<keyword evidence="2" id="KW-1185">Reference proteome</keyword>
<gene>
    <name evidence="1" type="ORF">CLUP02_09431</name>
</gene>
<dbReference type="RefSeq" id="XP_049145553.1">
    <property type="nucleotide sequence ID" value="XM_049288409.1"/>
</dbReference>
<sequence length="130" mass="14317">MPYTLSVNCDLLEAANSRGRLQKLMQVTGRLDNVTRGTPGIGVQGLGSTEPGGMSDSEANNCKVFDNLWVFTSSFGIEVCLTEIWEYEQLNGGQTANSLKSRDSRKIYAREVSFDKPGARYNREALGKMT</sequence>
<dbReference type="GeneID" id="73343419"/>
<name>A0A9Q8SVM7_9PEZI</name>
<accession>A0A9Q8SVM7</accession>
<evidence type="ECO:0000313" key="2">
    <source>
        <dbReference type="Proteomes" id="UP000830671"/>
    </source>
</evidence>
<proteinExistence type="predicted"/>
<protein>
    <submittedName>
        <fullName evidence="1">Uncharacterized protein</fullName>
    </submittedName>
</protein>
<dbReference type="EMBL" id="CP019477">
    <property type="protein sequence ID" value="UQC83935.1"/>
    <property type="molecule type" value="Genomic_DNA"/>
</dbReference>
<evidence type="ECO:0000313" key="1">
    <source>
        <dbReference type="EMBL" id="UQC83935.1"/>
    </source>
</evidence>
<dbReference type="KEGG" id="clup:CLUP02_09431"/>
<dbReference type="AlphaFoldDB" id="A0A9Q8SVM7"/>
<reference evidence="1" key="1">
    <citation type="journal article" date="2021" name="Mol. Plant Microbe Interact.">
        <title>Complete Genome Sequence of the Plant-Pathogenic Fungus Colletotrichum lupini.</title>
        <authorList>
            <person name="Baroncelli R."/>
            <person name="Pensec F."/>
            <person name="Da Lio D."/>
            <person name="Boufleur T."/>
            <person name="Vicente I."/>
            <person name="Sarrocco S."/>
            <person name="Picot A."/>
            <person name="Baraldi E."/>
            <person name="Sukno S."/>
            <person name="Thon M."/>
            <person name="Le Floch G."/>
        </authorList>
    </citation>
    <scope>NUCLEOTIDE SEQUENCE</scope>
    <source>
        <strain evidence="1">IMI 504893</strain>
    </source>
</reference>
<organism evidence="1 2">
    <name type="scientific">Colletotrichum lupini</name>
    <dbReference type="NCBI Taxonomy" id="145971"/>
    <lineage>
        <taxon>Eukaryota</taxon>
        <taxon>Fungi</taxon>
        <taxon>Dikarya</taxon>
        <taxon>Ascomycota</taxon>
        <taxon>Pezizomycotina</taxon>
        <taxon>Sordariomycetes</taxon>
        <taxon>Hypocreomycetidae</taxon>
        <taxon>Glomerellales</taxon>
        <taxon>Glomerellaceae</taxon>
        <taxon>Colletotrichum</taxon>
        <taxon>Colletotrichum acutatum species complex</taxon>
    </lineage>
</organism>
<dbReference type="Proteomes" id="UP000830671">
    <property type="component" value="Chromosome 5"/>
</dbReference>